<name>A0A1J1IAL2_9DIPT</name>
<organism evidence="1 2">
    <name type="scientific">Clunio marinus</name>
    <dbReference type="NCBI Taxonomy" id="568069"/>
    <lineage>
        <taxon>Eukaryota</taxon>
        <taxon>Metazoa</taxon>
        <taxon>Ecdysozoa</taxon>
        <taxon>Arthropoda</taxon>
        <taxon>Hexapoda</taxon>
        <taxon>Insecta</taxon>
        <taxon>Pterygota</taxon>
        <taxon>Neoptera</taxon>
        <taxon>Endopterygota</taxon>
        <taxon>Diptera</taxon>
        <taxon>Nematocera</taxon>
        <taxon>Chironomoidea</taxon>
        <taxon>Chironomidae</taxon>
        <taxon>Clunio</taxon>
    </lineage>
</organism>
<dbReference type="AlphaFoldDB" id="A0A1J1IAL2"/>
<sequence>MFCCTYVGLLSFRLRLHGLSRLEQICWNMLIEAAQSETSNLFLQSEPVTEKCREKEKRLHSNVFDLTSLDTLNHVTSLIERTNLNISLKFFVVAFESFDCSHYLMTFK</sequence>
<proteinExistence type="predicted"/>
<accession>A0A1J1IAL2</accession>
<dbReference type="EMBL" id="CVRI01000047">
    <property type="protein sequence ID" value="CRK97325.1"/>
    <property type="molecule type" value="Genomic_DNA"/>
</dbReference>
<gene>
    <name evidence="1" type="ORF">CLUMA_CG010719</name>
</gene>
<reference evidence="1 2" key="1">
    <citation type="submission" date="2015-04" db="EMBL/GenBank/DDBJ databases">
        <authorList>
            <person name="Syromyatnikov M.Y."/>
            <person name="Popov V.N."/>
        </authorList>
    </citation>
    <scope>NUCLEOTIDE SEQUENCE [LARGE SCALE GENOMIC DNA]</scope>
</reference>
<dbReference type="Proteomes" id="UP000183832">
    <property type="component" value="Unassembled WGS sequence"/>
</dbReference>
<evidence type="ECO:0000313" key="2">
    <source>
        <dbReference type="Proteomes" id="UP000183832"/>
    </source>
</evidence>
<protein>
    <submittedName>
        <fullName evidence="1">CLUMA_CG010719, isoform A</fullName>
    </submittedName>
</protein>
<evidence type="ECO:0000313" key="1">
    <source>
        <dbReference type="EMBL" id="CRK97325.1"/>
    </source>
</evidence>
<keyword evidence="2" id="KW-1185">Reference proteome</keyword>